<feature type="compositionally biased region" description="Basic residues" evidence="1">
    <location>
        <begin position="358"/>
        <end position="367"/>
    </location>
</feature>
<dbReference type="EMBL" id="CAMPGE010005183">
    <property type="protein sequence ID" value="CAI2364031.1"/>
    <property type="molecule type" value="Genomic_DNA"/>
</dbReference>
<name>A0AAD1UCE6_EUPCR</name>
<keyword evidence="3" id="KW-1185">Reference proteome</keyword>
<comment type="caution">
    <text evidence="2">The sequence shown here is derived from an EMBL/GenBank/DDBJ whole genome shotgun (WGS) entry which is preliminary data.</text>
</comment>
<gene>
    <name evidence="2" type="ORF">ECRASSUSDP1_LOCUS5371</name>
</gene>
<feature type="region of interest" description="Disordered" evidence="1">
    <location>
        <begin position="34"/>
        <end position="79"/>
    </location>
</feature>
<feature type="region of interest" description="Disordered" evidence="1">
    <location>
        <begin position="358"/>
        <end position="387"/>
    </location>
</feature>
<feature type="compositionally biased region" description="Polar residues" evidence="1">
    <location>
        <begin position="368"/>
        <end position="387"/>
    </location>
</feature>
<feature type="compositionally biased region" description="Polar residues" evidence="1">
    <location>
        <begin position="1"/>
        <end position="13"/>
    </location>
</feature>
<feature type="region of interest" description="Disordered" evidence="1">
    <location>
        <begin position="1"/>
        <end position="22"/>
    </location>
</feature>
<sequence length="387" mass="44305">MRGSTNSKKSGSNAYKRPGRKMYYCAKRKYHKNLINKKIGGSKSPSKGKKKKMNSKSSILSPIRYSFNHSSKPKAERMSQKSYSVCSYLPKKSVKAKKKSSTERSQDEDKILESISTVSSLISSISSSMEKWNQLNNSIEKCIDDPLNYEEEDLIDLEEMQIDTTITKKDKDLEPLEACEPIETILQPMVMTPMNSQGYSNLIRRTPKIVKNPNLHYNKRIKKKNKKGLTLTDSNFKKILARNKKSHIDNTDFFPLPSEYNVPRTTKGMKVKRGSFSGSHTGKKSRLKEENDNLTFTDNRGRNETLFERTPQTYMYSKYTSRKAKIKNSSINYSAIDLVNRMSEVNKAMTCNTYGKKKLKTKVKKNHQSSTARGSKKSSIQGRRSLF</sequence>
<feature type="region of interest" description="Disordered" evidence="1">
    <location>
        <begin position="269"/>
        <end position="290"/>
    </location>
</feature>
<organism evidence="2 3">
    <name type="scientific">Euplotes crassus</name>
    <dbReference type="NCBI Taxonomy" id="5936"/>
    <lineage>
        <taxon>Eukaryota</taxon>
        <taxon>Sar</taxon>
        <taxon>Alveolata</taxon>
        <taxon>Ciliophora</taxon>
        <taxon>Intramacronucleata</taxon>
        <taxon>Spirotrichea</taxon>
        <taxon>Hypotrichia</taxon>
        <taxon>Euplotida</taxon>
        <taxon>Euplotidae</taxon>
        <taxon>Moneuplotes</taxon>
    </lineage>
</organism>
<feature type="compositionally biased region" description="Low complexity" evidence="1">
    <location>
        <begin position="36"/>
        <end position="45"/>
    </location>
</feature>
<evidence type="ECO:0000256" key="1">
    <source>
        <dbReference type="SAM" id="MobiDB-lite"/>
    </source>
</evidence>
<protein>
    <submittedName>
        <fullName evidence="2">Uncharacterized protein</fullName>
    </submittedName>
</protein>
<accession>A0AAD1UCE6</accession>
<proteinExistence type="predicted"/>
<evidence type="ECO:0000313" key="2">
    <source>
        <dbReference type="EMBL" id="CAI2364031.1"/>
    </source>
</evidence>
<evidence type="ECO:0000313" key="3">
    <source>
        <dbReference type="Proteomes" id="UP001295684"/>
    </source>
</evidence>
<dbReference type="Proteomes" id="UP001295684">
    <property type="component" value="Unassembled WGS sequence"/>
</dbReference>
<dbReference type="AlphaFoldDB" id="A0AAD1UCE6"/>
<reference evidence="2" key="1">
    <citation type="submission" date="2023-07" db="EMBL/GenBank/DDBJ databases">
        <authorList>
            <consortium name="AG Swart"/>
            <person name="Singh M."/>
            <person name="Singh A."/>
            <person name="Seah K."/>
            <person name="Emmerich C."/>
        </authorList>
    </citation>
    <scope>NUCLEOTIDE SEQUENCE</scope>
    <source>
        <strain evidence="2">DP1</strain>
    </source>
</reference>